<dbReference type="Proteomes" id="UP000176944">
    <property type="component" value="Chromosome"/>
</dbReference>
<reference evidence="1" key="1">
    <citation type="journal article" date="2017" name="Proc. Natl. Acad. Sci. U.S.A.">
        <title>Comparative genomics uncovers the prolific and distinctive metabolic potential of the cyanobacterial genus Moorea.</title>
        <authorList>
            <person name="Leao T."/>
            <person name="Castelao G."/>
            <person name="Korobeynikov A."/>
            <person name="Monroe E.A."/>
            <person name="Podell S."/>
            <person name="Glukhov E."/>
            <person name="Allen E.E."/>
            <person name="Gerwick W.H."/>
            <person name="Gerwick L."/>
        </authorList>
    </citation>
    <scope>NUCLEOTIDE SEQUENCE</scope>
    <source>
        <strain evidence="1">JHB</strain>
    </source>
</reference>
<reference evidence="1" key="2">
    <citation type="submission" date="2022-10" db="EMBL/GenBank/DDBJ databases">
        <authorList>
            <person name="Ngo T.-E."/>
        </authorList>
    </citation>
    <scope>NUCLEOTIDE SEQUENCE</scope>
    <source>
        <strain evidence="1">JHB</strain>
    </source>
</reference>
<accession>A0A9Q9UWH9</accession>
<proteinExistence type="predicted"/>
<evidence type="ECO:0000313" key="1">
    <source>
        <dbReference type="EMBL" id="WAN69871.1"/>
    </source>
</evidence>
<dbReference type="EMBL" id="CP017708">
    <property type="protein sequence ID" value="WAN69871.1"/>
    <property type="molecule type" value="Genomic_DNA"/>
</dbReference>
<gene>
    <name evidence="1" type="ORF">BJP36_37910</name>
</gene>
<organism evidence="1">
    <name type="scientific">Moorena producens (strain JHB)</name>
    <dbReference type="NCBI Taxonomy" id="1454205"/>
    <lineage>
        <taxon>Bacteria</taxon>
        <taxon>Bacillati</taxon>
        <taxon>Cyanobacteriota</taxon>
        <taxon>Cyanophyceae</taxon>
        <taxon>Coleofasciculales</taxon>
        <taxon>Coleofasciculaceae</taxon>
        <taxon>Moorena</taxon>
    </lineage>
</organism>
<name>A0A9Q9UWH9_MOOP1</name>
<protein>
    <submittedName>
        <fullName evidence="1">Uncharacterized protein</fullName>
    </submittedName>
</protein>
<sequence length="45" mass="5106">MGETTADREWGEPPLASLPPLFRSCIAFVSYTFRDLLSWDLVGME</sequence>
<dbReference type="AlphaFoldDB" id="A0A9Q9UWH9"/>